<evidence type="ECO:0000313" key="2">
    <source>
        <dbReference type="Proteomes" id="UP001062846"/>
    </source>
</evidence>
<comment type="caution">
    <text evidence="1">The sequence shown here is derived from an EMBL/GenBank/DDBJ whole genome shotgun (WGS) entry which is preliminary data.</text>
</comment>
<organism evidence="1 2">
    <name type="scientific">Rhododendron molle</name>
    <name type="common">Chinese azalea</name>
    <name type="synonym">Azalea mollis</name>
    <dbReference type="NCBI Taxonomy" id="49168"/>
    <lineage>
        <taxon>Eukaryota</taxon>
        <taxon>Viridiplantae</taxon>
        <taxon>Streptophyta</taxon>
        <taxon>Embryophyta</taxon>
        <taxon>Tracheophyta</taxon>
        <taxon>Spermatophyta</taxon>
        <taxon>Magnoliopsida</taxon>
        <taxon>eudicotyledons</taxon>
        <taxon>Gunneridae</taxon>
        <taxon>Pentapetalae</taxon>
        <taxon>asterids</taxon>
        <taxon>Ericales</taxon>
        <taxon>Ericaceae</taxon>
        <taxon>Ericoideae</taxon>
        <taxon>Rhodoreae</taxon>
        <taxon>Rhododendron</taxon>
    </lineage>
</organism>
<gene>
    <name evidence="1" type="ORF">RHMOL_Rhmol01G0116900</name>
</gene>
<name>A0ACC0Q052_RHOML</name>
<sequence>MKFSVVCSLFNWTQKAKSTAKKRSKLRKFLDTFDYFGAVRLILPAQDRHRGSYGLRESVLAACLADALGPRHVSPLRRCPPPLQLAEGWTPNRTQCRELRPRCRRGGNIKAVLQNMQGSTSGGLIIKGLNRLLDRLASSENRTEKISVLSDLIKETSAQEMKWIIKIILKVHVQRDPEVYNLKMLNANSKGPNHIIIMDHALLPNNLCLSFSDIEVGKPVRPQLAMRVCNANTAWKKLHGKEVAVECKFDGDRIQIHNNGQEIHFFSRNFLDHPEYEHSVSDVIMQNVLVDRCILDGEMLVWDATMNRFAEFGSNQEIGEPCWSVTAYNVDDVERFYKEAVENRDEGIVLKDRVSKWEPGDQSGKWLKLKRGYYGSGRRGGEVAQFLVGLAERSSPNTFPSRFISFCRVGTGLSDEELDVVVTKLKPFFWYYLDKGVVYVVFPLISCIQKAMETKKTALYIKVFAAPYSLRYPRVDRVRYDKPWHECLDVQSFVELVDSSNGTTKRGADCGEVQNNKPRGMKLSRKGEKKRVSVVSRHFIQTDVSYVTEATLIFSDTVFSILNHVDLNSS</sequence>
<keyword evidence="2" id="KW-1185">Reference proteome</keyword>
<dbReference type="EMBL" id="CM046388">
    <property type="protein sequence ID" value="KAI8571398.1"/>
    <property type="molecule type" value="Genomic_DNA"/>
</dbReference>
<accession>A0ACC0Q052</accession>
<evidence type="ECO:0000313" key="1">
    <source>
        <dbReference type="EMBL" id="KAI8571398.1"/>
    </source>
</evidence>
<reference evidence="1" key="1">
    <citation type="submission" date="2022-02" db="EMBL/GenBank/DDBJ databases">
        <title>Plant Genome Project.</title>
        <authorList>
            <person name="Zhang R.-G."/>
        </authorList>
    </citation>
    <scope>NUCLEOTIDE SEQUENCE</scope>
    <source>
        <strain evidence="1">AT1</strain>
    </source>
</reference>
<dbReference type="Proteomes" id="UP001062846">
    <property type="component" value="Chromosome 1"/>
</dbReference>
<proteinExistence type="predicted"/>
<protein>
    <submittedName>
        <fullName evidence="1">Uncharacterized protein</fullName>
    </submittedName>
</protein>